<comment type="caution">
    <text evidence="1">The sequence shown here is derived from an EMBL/GenBank/DDBJ whole genome shotgun (WGS) entry which is preliminary data.</text>
</comment>
<dbReference type="PANTHER" id="PTHR43301:SF3">
    <property type="entry name" value="ARABINAN ENDO-1,5-ALPHA-L-ARABINOSIDASE A-RELATED"/>
    <property type="match status" value="1"/>
</dbReference>
<dbReference type="AlphaFoldDB" id="A0A4S9WNX7"/>
<evidence type="ECO:0008006" key="3">
    <source>
        <dbReference type="Google" id="ProtNLM"/>
    </source>
</evidence>
<dbReference type="InterPro" id="IPR050727">
    <property type="entry name" value="GH43_arabinanases"/>
</dbReference>
<protein>
    <recommendedName>
        <fullName evidence="3">Glycoside hydrolase family 43 protein</fullName>
    </recommendedName>
</protein>
<dbReference type="Gene3D" id="2.115.10.20">
    <property type="entry name" value="Glycosyl hydrolase domain, family 43"/>
    <property type="match status" value="1"/>
</dbReference>
<accession>A0A4S9WNX7</accession>
<sequence length="383" mass="42882">MEQDLLHGNSQRPVPLIDGIRFPSYNFADKMILTKAFQTLLALTAIKSSIAMPTKRDTKVGYLFTSFPVDDEAIYMHLSNGNDHLSHQALSLDGTAETQAILRSDVGTKGVRDSFIVPSQDGSKFWLIATDLLANNFTNDFNEATRFGSRQLVIWESDDLATWGEARLTPNLVNATAGNAWAPEAYWEPLVDAYIVVFASRFWPESDTDRSGPQPPNILMYVTTTDFVTFSEAKTYFNPGYPVIDATFIATPEQGPNVWYRWVKTEVDYTIFQQRSENGILGDWVNVGGASDDVRVTFASEFSNNEGPLIFRDNLDAKKFHLWIDENDLQTYIPATASTLDDMSAWVPDDRSGFPKDVKHGKVLAVDQQQYDAILAKYKVVGA</sequence>
<proteinExistence type="predicted"/>
<evidence type="ECO:0000313" key="2">
    <source>
        <dbReference type="Proteomes" id="UP000309734"/>
    </source>
</evidence>
<dbReference type="Proteomes" id="UP000309734">
    <property type="component" value="Unassembled WGS sequence"/>
</dbReference>
<dbReference type="SUPFAM" id="SSF75005">
    <property type="entry name" value="Arabinanase/levansucrase/invertase"/>
    <property type="match status" value="1"/>
</dbReference>
<evidence type="ECO:0000313" key="1">
    <source>
        <dbReference type="EMBL" id="THZ67004.1"/>
    </source>
</evidence>
<dbReference type="InterPro" id="IPR023296">
    <property type="entry name" value="Glyco_hydro_beta-prop_sf"/>
</dbReference>
<dbReference type="EMBL" id="QZBS01000348">
    <property type="protein sequence ID" value="THZ67004.1"/>
    <property type="molecule type" value="Genomic_DNA"/>
</dbReference>
<dbReference type="CDD" id="cd08983">
    <property type="entry name" value="GH43_Bt3655-like"/>
    <property type="match status" value="1"/>
</dbReference>
<dbReference type="PANTHER" id="PTHR43301">
    <property type="entry name" value="ARABINAN ENDO-1,5-ALPHA-L-ARABINOSIDASE"/>
    <property type="match status" value="1"/>
</dbReference>
<gene>
    <name evidence="1" type="ORF">D6C85_07987</name>
</gene>
<organism evidence="1 2">
    <name type="scientific">Aureobasidium pullulans</name>
    <name type="common">Black yeast</name>
    <name type="synonym">Pullularia pullulans</name>
    <dbReference type="NCBI Taxonomy" id="5580"/>
    <lineage>
        <taxon>Eukaryota</taxon>
        <taxon>Fungi</taxon>
        <taxon>Dikarya</taxon>
        <taxon>Ascomycota</taxon>
        <taxon>Pezizomycotina</taxon>
        <taxon>Dothideomycetes</taxon>
        <taxon>Dothideomycetidae</taxon>
        <taxon>Dothideales</taxon>
        <taxon>Saccotheciaceae</taxon>
        <taxon>Aureobasidium</taxon>
    </lineage>
</organism>
<reference evidence="1 2" key="1">
    <citation type="submission" date="2018-10" db="EMBL/GenBank/DDBJ databases">
        <title>Fifty Aureobasidium pullulans genomes reveal a recombining polyextremotolerant generalist.</title>
        <authorList>
            <person name="Gostincar C."/>
            <person name="Turk M."/>
            <person name="Zajc J."/>
            <person name="Gunde-Cimerman N."/>
        </authorList>
    </citation>
    <scope>NUCLEOTIDE SEQUENCE [LARGE SCALE GENOMIC DNA]</scope>
    <source>
        <strain evidence="1 2">EXF-3519</strain>
    </source>
</reference>
<name>A0A4S9WNX7_AURPU</name>